<dbReference type="GO" id="GO:0005324">
    <property type="term" value="F:long-chain fatty acid transmembrane transporter activity"/>
    <property type="evidence" value="ECO:0007669"/>
    <property type="project" value="TreeGrafter"/>
</dbReference>
<name>A0A9P8UGE0_9PEZI</name>
<organism evidence="6 7">
    <name type="scientific">Truncatella angustata</name>
    <dbReference type="NCBI Taxonomy" id="152316"/>
    <lineage>
        <taxon>Eukaryota</taxon>
        <taxon>Fungi</taxon>
        <taxon>Dikarya</taxon>
        <taxon>Ascomycota</taxon>
        <taxon>Pezizomycotina</taxon>
        <taxon>Sordariomycetes</taxon>
        <taxon>Xylariomycetidae</taxon>
        <taxon>Amphisphaeriales</taxon>
        <taxon>Sporocadaceae</taxon>
        <taxon>Truncatella</taxon>
    </lineage>
</organism>
<dbReference type="PANTHER" id="PTHR43107:SF15">
    <property type="entry name" value="FATTY ACID TRANSPORT PROTEIN 3, ISOFORM A"/>
    <property type="match status" value="1"/>
</dbReference>
<dbReference type="PANTHER" id="PTHR43107">
    <property type="entry name" value="LONG-CHAIN FATTY ACID TRANSPORT PROTEIN"/>
    <property type="match status" value="1"/>
</dbReference>
<gene>
    <name evidence="6" type="ORF">BKA67DRAFT_660491</name>
</gene>
<dbReference type="RefSeq" id="XP_045955978.1">
    <property type="nucleotide sequence ID" value="XM_046107637.1"/>
</dbReference>
<dbReference type="GO" id="GO:0005777">
    <property type="term" value="C:peroxisome"/>
    <property type="evidence" value="ECO:0007669"/>
    <property type="project" value="TreeGrafter"/>
</dbReference>
<protein>
    <submittedName>
        <fullName evidence="6">Fatty-acyl-CoA synthase</fullName>
    </submittedName>
</protein>
<dbReference type="GeneID" id="70136528"/>
<accession>A0A9P8UGE0</accession>
<dbReference type="Gene3D" id="3.40.50.12780">
    <property type="entry name" value="N-terminal domain of ligase-like"/>
    <property type="match status" value="1"/>
</dbReference>
<keyword evidence="2" id="KW-0436">Ligase</keyword>
<dbReference type="Gene3D" id="3.30.300.30">
    <property type="match status" value="1"/>
</dbReference>
<feature type="domain" description="AMP-dependent synthetase/ligase" evidence="5">
    <location>
        <begin position="67"/>
        <end position="369"/>
    </location>
</feature>
<dbReference type="SUPFAM" id="SSF56801">
    <property type="entry name" value="Acetyl-CoA synthetase-like"/>
    <property type="match status" value="1"/>
</dbReference>
<keyword evidence="7" id="KW-1185">Reference proteome</keyword>
<evidence type="ECO:0000313" key="7">
    <source>
        <dbReference type="Proteomes" id="UP000758603"/>
    </source>
</evidence>
<dbReference type="GO" id="GO:0044539">
    <property type="term" value="P:long-chain fatty acid import into cell"/>
    <property type="evidence" value="ECO:0007669"/>
    <property type="project" value="TreeGrafter"/>
</dbReference>
<dbReference type="GO" id="GO:0004467">
    <property type="term" value="F:long-chain fatty acid-CoA ligase activity"/>
    <property type="evidence" value="ECO:0007669"/>
    <property type="project" value="TreeGrafter"/>
</dbReference>
<dbReference type="OrthoDB" id="10253869at2759"/>
<dbReference type="GO" id="GO:0009898">
    <property type="term" value="C:cytoplasmic side of plasma membrane"/>
    <property type="evidence" value="ECO:0007669"/>
    <property type="project" value="TreeGrafter"/>
</dbReference>
<sequence>MAFATAGVIAGATAVATYIDAKYHVRHDLRSGSNAAKIDSTMKFIAERYAHDKMLIYHIFEDRVGTAEGNYVFLIFEGRQWTYTEFFNAVQPIANWLLKDLGVKRGEMVAIDGGNSPEWLMLWLAIEAIGASSAFINHNLTGRSLRHCVELGKVRYLLADTDVKHLVSPIEAELSSSGVSTIYYSPEFLQSFRDAEILPAERRKNINPMDAACLIYTSGTTGLPKGVVMERARELRMSSPGSSSTISLKPGDRMYTCLPLFHGAGHALCVTPCVGAGATVVLSRKFSHASFWPEVHSTQATHLQYVGELCRYLVNAPPSKLDKGHKVKMAWGNGMRADVWEEFRQRFGIECINELYAGTDSLGFSTNANRGDFSKNAIAVRGKLWHWWNGGREKRILIDPNTEEVLRAKNGLAIEAKSGEVGEMIHQLDAQNPELGHPTYFGNHGASVKRKILNVFRKGDLWFRSGDLMRLDLDGRLYFVDRLGDTYRWKSENVSTNEVSDVIGEFSQIAETNVYGVQVPNTDGRAGCAAIVPRGTSATRSGSEASLTLDLKALAEHSLSRLPRYAVPIFIRTCRELEYTGTMKLQKGRLRSEGIDLDLIEKSATEKGEAIDTLYWLPPNAREYVPFSRKELKELQGGAVKL</sequence>
<dbReference type="GO" id="GO:0005524">
    <property type="term" value="F:ATP binding"/>
    <property type="evidence" value="ECO:0007669"/>
    <property type="project" value="UniProtKB-KW"/>
</dbReference>
<evidence type="ECO:0000256" key="3">
    <source>
        <dbReference type="ARBA" id="ARBA00022741"/>
    </source>
</evidence>
<evidence type="ECO:0000259" key="5">
    <source>
        <dbReference type="Pfam" id="PF00501"/>
    </source>
</evidence>
<dbReference type="InterPro" id="IPR000873">
    <property type="entry name" value="AMP-dep_synth/lig_dom"/>
</dbReference>
<comment type="caution">
    <text evidence="6">The sequence shown here is derived from an EMBL/GenBank/DDBJ whole genome shotgun (WGS) entry which is preliminary data.</text>
</comment>
<dbReference type="EMBL" id="JAGPXC010000006">
    <property type="protein sequence ID" value="KAH6651700.1"/>
    <property type="molecule type" value="Genomic_DNA"/>
</dbReference>
<dbReference type="Pfam" id="PF00501">
    <property type="entry name" value="AMP-binding"/>
    <property type="match status" value="1"/>
</dbReference>
<evidence type="ECO:0000256" key="1">
    <source>
        <dbReference type="ARBA" id="ARBA00006432"/>
    </source>
</evidence>
<dbReference type="PROSITE" id="PS00455">
    <property type="entry name" value="AMP_BINDING"/>
    <property type="match status" value="1"/>
</dbReference>
<dbReference type="InterPro" id="IPR045851">
    <property type="entry name" value="AMP-bd_C_sf"/>
</dbReference>
<keyword evidence="4" id="KW-0067">ATP-binding</keyword>
<dbReference type="InterPro" id="IPR042099">
    <property type="entry name" value="ANL_N_sf"/>
</dbReference>
<dbReference type="InterPro" id="IPR020845">
    <property type="entry name" value="AMP-binding_CS"/>
</dbReference>
<proteinExistence type="inferred from homology"/>
<reference evidence="6" key="1">
    <citation type="journal article" date="2021" name="Nat. Commun.">
        <title>Genetic determinants of endophytism in the Arabidopsis root mycobiome.</title>
        <authorList>
            <person name="Mesny F."/>
            <person name="Miyauchi S."/>
            <person name="Thiergart T."/>
            <person name="Pickel B."/>
            <person name="Atanasova L."/>
            <person name="Karlsson M."/>
            <person name="Huettel B."/>
            <person name="Barry K.W."/>
            <person name="Haridas S."/>
            <person name="Chen C."/>
            <person name="Bauer D."/>
            <person name="Andreopoulos W."/>
            <person name="Pangilinan J."/>
            <person name="LaButti K."/>
            <person name="Riley R."/>
            <person name="Lipzen A."/>
            <person name="Clum A."/>
            <person name="Drula E."/>
            <person name="Henrissat B."/>
            <person name="Kohler A."/>
            <person name="Grigoriev I.V."/>
            <person name="Martin F.M."/>
            <person name="Hacquard S."/>
        </authorList>
    </citation>
    <scope>NUCLEOTIDE SEQUENCE</scope>
    <source>
        <strain evidence="6">MPI-SDFR-AT-0073</strain>
    </source>
</reference>
<keyword evidence="3" id="KW-0547">Nucleotide-binding</keyword>
<dbReference type="FunFam" id="3.30.300.30:FF:000002">
    <property type="entry name" value="Long-chain fatty acid transport protein 1"/>
    <property type="match status" value="1"/>
</dbReference>
<dbReference type="GO" id="GO:0005811">
    <property type="term" value="C:lipid droplet"/>
    <property type="evidence" value="ECO:0007669"/>
    <property type="project" value="TreeGrafter"/>
</dbReference>
<dbReference type="AlphaFoldDB" id="A0A9P8UGE0"/>
<evidence type="ECO:0000256" key="4">
    <source>
        <dbReference type="ARBA" id="ARBA00022840"/>
    </source>
</evidence>
<dbReference type="Proteomes" id="UP000758603">
    <property type="component" value="Unassembled WGS sequence"/>
</dbReference>
<evidence type="ECO:0000313" key="6">
    <source>
        <dbReference type="EMBL" id="KAH6651700.1"/>
    </source>
</evidence>
<evidence type="ECO:0000256" key="2">
    <source>
        <dbReference type="ARBA" id="ARBA00022598"/>
    </source>
</evidence>
<comment type="similarity">
    <text evidence="1">Belongs to the ATP-dependent AMP-binding enzyme family.</text>
</comment>